<evidence type="ECO:0000313" key="3">
    <source>
        <dbReference type="EMBL" id="OGK54452.1"/>
    </source>
</evidence>
<sequence>MLQTTNMQLSGLTCSACEKVITKRLKTITDVQEVEVQVQKGTASIIASRSIGIDEVSQALIGTHYKVVDNNL</sequence>
<dbReference type="Pfam" id="PF00403">
    <property type="entry name" value="HMA"/>
    <property type="match status" value="1"/>
</dbReference>
<evidence type="ECO:0000256" key="1">
    <source>
        <dbReference type="ARBA" id="ARBA00022723"/>
    </source>
</evidence>
<reference evidence="3 4" key="1">
    <citation type="journal article" date="2016" name="Nat. Commun.">
        <title>Thousands of microbial genomes shed light on interconnected biogeochemical processes in an aquifer system.</title>
        <authorList>
            <person name="Anantharaman K."/>
            <person name="Brown C.T."/>
            <person name="Hug L.A."/>
            <person name="Sharon I."/>
            <person name="Castelle C.J."/>
            <person name="Probst A.J."/>
            <person name="Thomas B.C."/>
            <person name="Singh A."/>
            <person name="Wilkins M.J."/>
            <person name="Karaoz U."/>
            <person name="Brodie E.L."/>
            <person name="Williams K.H."/>
            <person name="Hubbard S.S."/>
            <person name="Banfield J.F."/>
        </authorList>
    </citation>
    <scope>NUCLEOTIDE SEQUENCE [LARGE SCALE GENOMIC DNA]</scope>
</reference>
<dbReference type="Proteomes" id="UP000177418">
    <property type="component" value="Unassembled WGS sequence"/>
</dbReference>
<dbReference type="SUPFAM" id="SSF55008">
    <property type="entry name" value="HMA, heavy metal-associated domain"/>
    <property type="match status" value="1"/>
</dbReference>
<name>A0A1F7JFR5_9BACT</name>
<accession>A0A1F7JFR5</accession>
<feature type="domain" description="HMA" evidence="2">
    <location>
        <begin position="3"/>
        <end position="68"/>
    </location>
</feature>
<gene>
    <name evidence="3" type="ORF">A3H78_06130</name>
</gene>
<comment type="caution">
    <text evidence="3">The sequence shown here is derived from an EMBL/GenBank/DDBJ whole genome shotgun (WGS) entry which is preliminary data.</text>
</comment>
<evidence type="ECO:0000259" key="2">
    <source>
        <dbReference type="PROSITE" id="PS50846"/>
    </source>
</evidence>
<dbReference type="EMBL" id="MGAV01000015">
    <property type="protein sequence ID" value="OGK54452.1"/>
    <property type="molecule type" value="Genomic_DNA"/>
</dbReference>
<dbReference type="CDD" id="cd00371">
    <property type="entry name" value="HMA"/>
    <property type="match status" value="1"/>
</dbReference>
<dbReference type="AlphaFoldDB" id="A0A1F7JFR5"/>
<proteinExistence type="predicted"/>
<dbReference type="Gene3D" id="3.30.70.100">
    <property type="match status" value="1"/>
</dbReference>
<dbReference type="PROSITE" id="PS50846">
    <property type="entry name" value="HMA_2"/>
    <property type="match status" value="1"/>
</dbReference>
<dbReference type="PROSITE" id="PS01047">
    <property type="entry name" value="HMA_1"/>
    <property type="match status" value="1"/>
</dbReference>
<dbReference type="InterPro" id="IPR017969">
    <property type="entry name" value="Heavy-metal-associated_CS"/>
</dbReference>
<dbReference type="InterPro" id="IPR006121">
    <property type="entry name" value="HMA_dom"/>
</dbReference>
<keyword evidence="1" id="KW-0479">Metal-binding</keyword>
<organism evidence="3 4">
    <name type="scientific">Candidatus Roizmanbacteria bacterium RIFCSPLOWO2_02_FULL_36_11</name>
    <dbReference type="NCBI Taxonomy" id="1802071"/>
    <lineage>
        <taxon>Bacteria</taxon>
        <taxon>Candidatus Roizmaniibacteriota</taxon>
    </lineage>
</organism>
<evidence type="ECO:0000313" key="4">
    <source>
        <dbReference type="Proteomes" id="UP000177418"/>
    </source>
</evidence>
<dbReference type="GO" id="GO:0046872">
    <property type="term" value="F:metal ion binding"/>
    <property type="evidence" value="ECO:0007669"/>
    <property type="project" value="UniProtKB-KW"/>
</dbReference>
<dbReference type="InterPro" id="IPR036163">
    <property type="entry name" value="HMA_dom_sf"/>
</dbReference>
<protein>
    <recommendedName>
        <fullName evidence="2">HMA domain-containing protein</fullName>
    </recommendedName>
</protein>